<evidence type="ECO:0000256" key="2">
    <source>
        <dbReference type="ARBA" id="ARBA00006411"/>
    </source>
</evidence>
<organism evidence="5 7">
    <name type="scientific">Haloechinothrix salitolerans</name>
    <dbReference type="NCBI Taxonomy" id="926830"/>
    <lineage>
        <taxon>Bacteria</taxon>
        <taxon>Bacillati</taxon>
        <taxon>Actinomycetota</taxon>
        <taxon>Actinomycetes</taxon>
        <taxon>Pseudonocardiales</taxon>
        <taxon>Pseudonocardiaceae</taxon>
        <taxon>Haloechinothrix</taxon>
    </lineage>
</organism>
<reference evidence="5" key="3">
    <citation type="submission" date="2024-09" db="EMBL/GenBank/DDBJ databases">
        <authorList>
            <person name="Sun Q."/>
            <person name="Mori K."/>
        </authorList>
    </citation>
    <scope>NUCLEOTIDE SEQUENCE</scope>
    <source>
        <strain evidence="5">JCM 15899</strain>
    </source>
</reference>
<reference evidence="7" key="2">
    <citation type="journal article" date="2019" name="Int. J. Syst. Evol. Microbiol.">
        <title>The Global Catalogue of Microorganisms (GCM) 10K type strain sequencing project: providing services to taxonomists for standard genome sequencing and annotation.</title>
        <authorList>
            <consortium name="The Broad Institute Genomics Platform"/>
            <consortium name="The Broad Institute Genome Sequencing Center for Infectious Disease"/>
            <person name="Wu L."/>
            <person name="Ma J."/>
        </authorList>
    </citation>
    <scope>NUCLEOTIDE SEQUENCE [LARGE SCALE GENOMIC DNA]</scope>
    <source>
        <strain evidence="7">KCTC 32255</strain>
    </source>
</reference>
<reference evidence="5" key="1">
    <citation type="journal article" date="2014" name="Int. J. Syst. Evol. Microbiol.">
        <title>Complete genome of a new Firmicutes species belonging to the dominant human colonic microbiota ('Ruminococcus bicirculans') reveals two chromosomes and a selective capacity to utilize plant glucans.</title>
        <authorList>
            <consortium name="NISC Comparative Sequencing Program"/>
            <person name="Wegmann U."/>
            <person name="Louis P."/>
            <person name="Goesmann A."/>
            <person name="Henrissat B."/>
            <person name="Duncan S.H."/>
            <person name="Flint H.J."/>
        </authorList>
    </citation>
    <scope>NUCLEOTIDE SEQUENCE</scope>
    <source>
        <strain evidence="5">JCM 15899</strain>
    </source>
</reference>
<evidence type="ECO:0000313" key="5">
    <source>
        <dbReference type="EMBL" id="MFC6865548.1"/>
    </source>
</evidence>
<keyword evidence="4" id="KW-0143">Chaperone</keyword>
<evidence type="ECO:0000256" key="4">
    <source>
        <dbReference type="ARBA" id="ARBA00023186"/>
    </source>
</evidence>
<keyword evidence="7" id="KW-1185">Reference proteome</keyword>
<comment type="similarity">
    <text evidence="2">Belongs to the EspG family.</text>
</comment>
<comment type="subcellular location">
    <subcellularLocation>
        <location evidence="1">Cytoplasm</location>
    </subcellularLocation>
</comment>
<dbReference type="EMBL" id="JBHSXX010000001">
    <property type="protein sequence ID" value="MFC6871736.1"/>
    <property type="molecule type" value="Genomic_DNA"/>
</dbReference>
<dbReference type="RefSeq" id="WP_345391854.1">
    <property type="nucleotide sequence ID" value="NZ_BAABLA010000007.1"/>
</dbReference>
<dbReference type="Proteomes" id="UP001596337">
    <property type="component" value="Unassembled WGS sequence"/>
</dbReference>
<gene>
    <name evidence="5" type="ORF">ACFQGD_00140</name>
    <name evidence="6" type="ORF">ACFQGD_31915</name>
</gene>
<evidence type="ECO:0000313" key="7">
    <source>
        <dbReference type="Proteomes" id="UP001596337"/>
    </source>
</evidence>
<dbReference type="Pfam" id="PF14011">
    <property type="entry name" value="ESX-1_EspG"/>
    <property type="match status" value="1"/>
</dbReference>
<proteinExistence type="inferred from homology"/>
<keyword evidence="3" id="KW-0963">Cytoplasm</keyword>
<name>A0ABW2BTT3_9PSEU</name>
<comment type="caution">
    <text evidence="5">The sequence shown here is derived from an EMBL/GenBank/DDBJ whole genome shotgun (WGS) entry which is preliminary data.</text>
</comment>
<accession>A0ABW2BTT3</accession>
<dbReference type="InterPro" id="IPR025734">
    <property type="entry name" value="EspG"/>
</dbReference>
<evidence type="ECO:0000256" key="3">
    <source>
        <dbReference type="ARBA" id="ARBA00022490"/>
    </source>
</evidence>
<evidence type="ECO:0000256" key="1">
    <source>
        <dbReference type="ARBA" id="ARBA00004496"/>
    </source>
</evidence>
<protein>
    <submittedName>
        <fullName evidence="5">ESX secretion-associated protein EspG</fullName>
    </submittedName>
</protein>
<sequence length="248" mass="27078">MIKHAVSISVEAYTRAIQWLNLGEPHPTLIGGALWYPPNDAAVRDRQILAEFAEQGLTTGNAVSDDFAETLVVMQRAAREYYTLAKVEGNHVTVRAAVIGRDAVLVIAGGGMVDLEPIPYDQLGIRVASALPETPAARIRSMSCDRTILEAIEKGERPPPGPSVTDARHMQRWLHLERTNVGEMHAAIRHEAHGKRIATKPPLSCWIDNETGRGLLVHADGGWLNLGPAGPNELAKRFAQLEDALRGR</sequence>
<dbReference type="EMBL" id="JBHSXX010000001">
    <property type="protein sequence ID" value="MFC6865548.1"/>
    <property type="molecule type" value="Genomic_DNA"/>
</dbReference>
<evidence type="ECO:0000313" key="6">
    <source>
        <dbReference type="EMBL" id="MFC6871736.1"/>
    </source>
</evidence>